<evidence type="ECO:0000313" key="25">
    <source>
        <dbReference type="Proteomes" id="UP000268056"/>
    </source>
</evidence>
<dbReference type="InterPro" id="IPR013656">
    <property type="entry name" value="PAS_4"/>
</dbReference>
<dbReference type="SUPFAM" id="SSF52172">
    <property type="entry name" value="CheY-like"/>
    <property type="match status" value="1"/>
</dbReference>
<dbReference type="SUPFAM" id="SSF47384">
    <property type="entry name" value="Homodimeric domain of signal transducing histidine kinase"/>
    <property type="match status" value="1"/>
</dbReference>
<organism evidence="24 25">
    <name type="scientific">Pseudomonas syringae pv. tagetis</name>
    <dbReference type="NCBI Taxonomy" id="129140"/>
    <lineage>
        <taxon>Bacteria</taxon>
        <taxon>Pseudomonadati</taxon>
        <taxon>Pseudomonadota</taxon>
        <taxon>Gammaproteobacteria</taxon>
        <taxon>Pseudomonadales</taxon>
        <taxon>Pseudomonadaceae</taxon>
        <taxon>Pseudomonas</taxon>
    </lineage>
</organism>
<dbReference type="Gene3D" id="3.40.190.10">
    <property type="entry name" value="Periplasmic binding protein-like II"/>
    <property type="match status" value="4"/>
</dbReference>
<evidence type="ECO:0000256" key="5">
    <source>
        <dbReference type="ARBA" id="ARBA00022519"/>
    </source>
</evidence>
<dbReference type="SMART" id="SM00062">
    <property type="entry name" value="PBPb"/>
    <property type="match status" value="2"/>
</dbReference>
<feature type="domain" description="Response regulatory" evidence="21">
    <location>
        <begin position="971"/>
        <end position="1090"/>
    </location>
</feature>
<keyword evidence="8 18" id="KW-0812">Transmembrane</keyword>
<keyword evidence="7" id="KW-0808">Transferase</keyword>
<keyword evidence="12" id="KW-0067">ATP-binding</keyword>
<dbReference type="PROSITE" id="PS50109">
    <property type="entry name" value="HIS_KIN"/>
    <property type="match status" value="1"/>
</dbReference>
<dbReference type="Pfam" id="PF02518">
    <property type="entry name" value="HATPase_c"/>
    <property type="match status" value="1"/>
</dbReference>
<dbReference type="GO" id="GO:0005886">
    <property type="term" value="C:plasma membrane"/>
    <property type="evidence" value="ECO:0007669"/>
    <property type="project" value="UniProtKB-SubCell"/>
</dbReference>
<evidence type="ECO:0000256" key="2">
    <source>
        <dbReference type="ARBA" id="ARBA00004429"/>
    </source>
</evidence>
<evidence type="ECO:0000256" key="15">
    <source>
        <dbReference type="ARBA" id="ARBA00023136"/>
    </source>
</evidence>
<dbReference type="EMBL" id="RBQC01000106">
    <property type="protein sequence ID" value="RMO85748.1"/>
    <property type="molecule type" value="Genomic_DNA"/>
</dbReference>
<gene>
    <name evidence="24" type="ORF">ALQ32_05054</name>
</gene>
<evidence type="ECO:0000256" key="1">
    <source>
        <dbReference type="ARBA" id="ARBA00000085"/>
    </source>
</evidence>
<dbReference type="Pfam" id="PF00512">
    <property type="entry name" value="HisKA"/>
    <property type="match status" value="1"/>
</dbReference>
<evidence type="ECO:0000256" key="18">
    <source>
        <dbReference type="SAM" id="Phobius"/>
    </source>
</evidence>
<dbReference type="SUPFAM" id="SSF55874">
    <property type="entry name" value="ATPase domain of HSP90 chaperone/DNA topoisomerase II/histidine kinase"/>
    <property type="match status" value="1"/>
</dbReference>
<feature type="modified residue" description="4-aspartylphosphate" evidence="17">
    <location>
        <position position="1020"/>
    </location>
</feature>
<evidence type="ECO:0000256" key="14">
    <source>
        <dbReference type="ARBA" id="ARBA00023012"/>
    </source>
</evidence>
<dbReference type="PRINTS" id="PR00344">
    <property type="entry name" value="BCTRLSENSOR"/>
</dbReference>
<evidence type="ECO:0000259" key="23">
    <source>
        <dbReference type="PROSITE" id="PS50894"/>
    </source>
</evidence>
<evidence type="ECO:0000259" key="22">
    <source>
        <dbReference type="PROSITE" id="PS50112"/>
    </source>
</evidence>
<dbReference type="Gene3D" id="3.30.450.20">
    <property type="entry name" value="PAS domain"/>
    <property type="match status" value="1"/>
</dbReference>
<keyword evidence="11" id="KW-0418">Kinase</keyword>
<dbReference type="EC" id="2.7.13.3" evidence="3"/>
<accession>A0A3M3YT88</accession>
<dbReference type="PANTHER" id="PTHR43047">
    <property type="entry name" value="TWO-COMPONENT HISTIDINE PROTEIN KINASE"/>
    <property type="match status" value="1"/>
</dbReference>
<feature type="transmembrane region" description="Helical" evidence="18">
    <location>
        <begin position="543"/>
        <end position="564"/>
    </location>
</feature>
<evidence type="ECO:0000256" key="9">
    <source>
        <dbReference type="ARBA" id="ARBA00022729"/>
    </source>
</evidence>
<dbReference type="GO" id="GO:0000155">
    <property type="term" value="F:phosphorelay sensor kinase activity"/>
    <property type="evidence" value="ECO:0007669"/>
    <property type="project" value="InterPro"/>
</dbReference>
<dbReference type="SUPFAM" id="SSF55785">
    <property type="entry name" value="PYP-like sensor domain (PAS domain)"/>
    <property type="match status" value="1"/>
</dbReference>
<feature type="domain" description="PAS" evidence="22">
    <location>
        <begin position="582"/>
        <end position="628"/>
    </location>
</feature>
<dbReference type="InterPro" id="IPR008207">
    <property type="entry name" value="Sig_transdc_His_kin_Hpt_dom"/>
</dbReference>
<dbReference type="Gene3D" id="3.30.565.10">
    <property type="entry name" value="Histidine kinase-like ATPase, C-terminal domain"/>
    <property type="match status" value="1"/>
</dbReference>
<dbReference type="InterPro" id="IPR036890">
    <property type="entry name" value="HATPase_C_sf"/>
</dbReference>
<dbReference type="PROSITE" id="PS50112">
    <property type="entry name" value="PAS"/>
    <property type="match status" value="1"/>
</dbReference>
<dbReference type="CDD" id="cd00130">
    <property type="entry name" value="PAS"/>
    <property type="match status" value="1"/>
</dbReference>
<dbReference type="PROSITE" id="PS50894">
    <property type="entry name" value="HPT"/>
    <property type="match status" value="1"/>
</dbReference>
<dbReference type="CDD" id="cd13707">
    <property type="entry name" value="PBP2_BvgS_D2"/>
    <property type="match status" value="1"/>
</dbReference>
<evidence type="ECO:0000256" key="13">
    <source>
        <dbReference type="ARBA" id="ARBA00022989"/>
    </source>
</evidence>
<comment type="caution">
    <text evidence="24">The sequence shown here is derived from an EMBL/GenBank/DDBJ whole genome shotgun (WGS) entry which is preliminary data.</text>
</comment>
<dbReference type="InterPro" id="IPR036097">
    <property type="entry name" value="HisK_dim/P_sf"/>
</dbReference>
<evidence type="ECO:0000256" key="10">
    <source>
        <dbReference type="ARBA" id="ARBA00022741"/>
    </source>
</evidence>
<feature type="domain" description="Histidine kinase" evidence="20">
    <location>
        <begin position="726"/>
        <end position="949"/>
    </location>
</feature>
<dbReference type="Gene3D" id="3.40.50.2300">
    <property type="match status" value="1"/>
</dbReference>
<dbReference type="SMART" id="SM00387">
    <property type="entry name" value="HATPase_c"/>
    <property type="match status" value="1"/>
</dbReference>
<dbReference type="SUPFAM" id="SSF53850">
    <property type="entry name" value="Periplasmic binding protein-like II"/>
    <property type="match status" value="2"/>
</dbReference>
<dbReference type="InterPro" id="IPR049871">
    <property type="entry name" value="BvgS-like_periplasmic2"/>
</dbReference>
<keyword evidence="13 18" id="KW-1133">Transmembrane helix</keyword>
<keyword evidence="4" id="KW-1003">Cell membrane</keyword>
<dbReference type="InterPro" id="IPR011006">
    <property type="entry name" value="CheY-like_superfamily"/>
</dbReference>
<dbReference type="CDD" id="cd13705">
    <property type="entry name" value="PBP2_BvgS_D1"/>
    <property type="match status" value="1"/>
</dbReference>
<dbReference type="InterPro" id="IPR049870">
    <property type="entry name" value="BvgS-like_periplasmic1"/>
</dbReference>
<dbReference type="SMART" id="SM00388">
    <property type="entry name" value="HisKA"/>
    <property type="match status" value="1"/>
</dbReference>
<dbReference type="CDD" id="cd16922">
    <property type="entry name" value="HATPase_EvgS-ArcB-TorS-like"/>
    <property type="match status" value="1"/>
</dbReference>
<dbReference type="InterPro" id="IPR001638">
    <property type="entry name" value="Solute-binding_3/MltF_N"/>
</dbReference>
<dbReference type="Pfam" id="PF08448">
    <property type="entry name" value="PAS_4"/>
    <property type="match status" value="1"/>
</dbReference>
<dbReference type="Pfam" id="PF00072">
    <property type="entry name" value="Response_reg"/>
    <property type="match status" value="1"/>
</dbReference>
<sequence length="1209" mass="134440">MRDRMPTRFRQLLILATGLCMSWSSAQAGPGAADHYTLLGRSSPAHMDVKLDSSQWQWVRAQRELILGTSSPDYPPFDITISGTDYEGITADYAGIISDALDLPVRVQRFDSREAAMKALIAGQVDLLGTANGFEAVERDIKLSQPYSVDQPVLVTRVGDTRPLNEGLQGMRLSMVYHYLPPADVVTTYPGAILKTYPSFQNAINAVAFNQADVFLGDTISTQYIINKGYLNNVQMSSFGKHEANGFSFAVSGQNTQLLGVINQTLKAIPVDERIDISRRWSTGSDLMLTDQKLQLTQREERWIAQHPVVRVVVNEAYAPLTFFDAKGNFRGITADLLELVRLRTGLKFDVKRSPSLTDMQNQISEGQADMIGALVSSDVREDRLSFSRPYIDNSFVLVTRKDKGSPSYLEQMDGKRLAITQGSPMLDWLRRKYPRVVPLEIDNPFQALDMLAVGRTEGAVVSLLSADYFLSSGIFEERLQMTATVGEDPALISMATSRNALELSSILDKALASIAPQDLAAINNRWRAYTPSSASWHDYQRLIYQIVIGAGLLLLGLLVWNAWMRRQIRQREAAERALSDQYEFMRALVDGTPHPIYVRDRDGLLQMCNDSYLRAFSAQREDIIGKSATERVLGNAFEAREYAADYQRVMASNTALILDRPLHIGDRQLTIYHWILPFRDSLGEVQGIIGGWIDISDRRQLIEDLQAAKEQADAASRAKSTFLATMSHEIRTPMNAVIGMLELALKRADQGELDRSAIEVAYSSANDLLDLIGDILDIARIESGRLALNPERANLRQLVESVLRVFDGLARQKDLDLVLELDSRINTDVLIDPLRFKQILSNLVSNAIKFTPMGRVKIALQAVDNPDPQLLHLHITVQDSGIGISVEDQKRLFEPFAQADNTGQMARTGAGLGLVICRSLCMMMGGNLSLDSEPGNGTRISMNLLLTTLEPMTRQPVATKPPAAAHQVLRILIVDDHPANRLLLCQQLGFLGHHCEMAENGAQGLERWKADAFDLVVADCNMPIMNGYDMTSALRTHESVTQQPRCPVWGFTANAQPDEIERCRAAGMDDCLFKPISLSMLSERLTAISPLARAHPPFSLDSISSLTGNRPEMVERLITQLQHSNHEDRLVLARLMPDNDRIETRELAHRIKGAARIISAASVVRACDALELACEPDVPDEHFHTCKQVVELAMIELEDALMLQQAKT</sequence>
<dbReference type="GO" id="GO:0005524">
    <property type="term" value="F:ATP binding"/>
    <property type="evidence" value="ECO:0007669"/>
    <property type="project" value="UniProtKB-KW"/>
</dbReference>
<keyword evidence="14" id="KW-0902">Two-component regulatory system</keyword>
<evidence type="ECO:0000256" key="11">
    <source>
        <dbReference type="ARBA" id="ARBA00022777"/>
    </source>
</evidence>
<dbReference type="SMART" id="SM00448">
    <property type="entry name" value="REC"/>
    <property type="match status" value="1"/>
</dbReference>
<feature type="chain" id="PRO_5018078898" description="histidine kinase" evidence="19">
    <location>
        <begin position="29"/>
        <end position="1209"/>
    </location>
</feature>
<keyword evidence="9 19" id="KW-0732">Signal</keyword>
<dbReference type="SMART" id="SM00091">
    <property type="entry name" value="PAS"/>
    <property type="match status" value="1"/>
</dbReference>
<evidence type="ECO:0000256" key="8">
    <source>
        <dbReference type="ARBA" id="ARBA00022692"/>
    </source>
</evidence>
<evidence type="ECO:0000256" key="4">
    <source>
        <dbReference type="ARBA" id="ARBA00022475"/>
    </source>
</evidence>
<dbReference type="Gene3D" id="1.20.120.160">
    <property type="entry name" value="HPT domain"/>
    <property type="match status" value="1"/>
</dbReference>
<evidence type="ECO:0000256" key="17">
    <source>
        <dbReference type="PROSITE-ProRule" id="PRU00169"/>
    </source>
</evidence>
<keyword evidence="6 17" id="KW-0597">Phosphoprotein</keyword>
<dbReference type="AlphaFoldDB" id="A0A3M3YT88"/>
<proteinExistence type="predicted"/>
<feature type="domain" description="HPt" evidence="23">
    <location>
        <begin position="1111"/>
        <end position="1208"/>
    </location>
</feature>
<protein>
    <recommendedName>
        <fullName evidence="3">histidine kinase</fullName>
        <ecNumber evidence="3">2.7.13.3</ecNumber>
    </recommendedName>
</protein>
<dbReference type="CDD" id="cd00082">
    <property type="entry name" value="HisKA"/>
    <property type="match status" value="1"/>
</dbReference>
<dbReference type="InterPro" id="IPR003661">
    <property type="entry name" value="HisK_dim/P_dom"/>
</dbReference>
<dbReference type="InterPro" id="IPR001789">
    <property type="entry name" value="Sig_transdc_resp-reg_receiver"/>
</dbReference>
<dbReference type="InterPro" id="IPR035965">
    <property type="entry name" value="PAS-like_dom_sf"/>
</dbReference>
<dbReference type="Proteomes" id="UP000268056">
    <property type="component" value="Unassembled WGS sequence"/>
</dbReference>
<keyword evidence="10" id="KW-0547">Nucleotide-binding</keyword>
<name>A0A3M3YT88_9PSED</name>
<dbReference type="InterPro" id="IPR003594">
    <property type="entry name" value="HATPase_dom"/>
</dbReference>
<comment type="subcellular location">
    <subcellularLocation>
        <location evidence="2">Cell inner membrane</location>
        <topology evidence="2">Multi-pass membrane protein</topology>
    </subcellularLocation>
</comment>
<dbReference type="CDD" id="cd17546">
    <property type="entry name" value="REC_hyHK_CKI1_RcsC-like"/>
    <property type="match status" value="1"/>
</dbReference>
<dbReference type="Gene3D" id="1.10.287.130">
    <property type="match status" value="1"/>
</dbReference>
<evidence type="ECO:0000256" key="7">
    <source>
        <dbReference type="ARBA" id="ARBA00022679"/>
    </source>
</evidence>
<dbReference type="PROSITE" id="PS50110">
    <property type="entry name" value="RESPONSE_REGULATORY"/>
    <property type="match status" value="1"/>
</dbReference>
<evidence type="ECO:0000256" key="3">
    <source>
        <dbReference type="ARBA" id="ARBA00012438"/>
    </source>
</evidence>
<reference evidence="24 25" key="1">
    <citation type="submission" date="2018-08" db="EMBL/GenBank/DDBJ databases">
        <title>Recombination of ecologically and evolutionarily significant loci maintains genetic cohesion in the Pseudomonas syringae species complex.</title>
        <authorList>
            <person name="Dillon M."/>
            <person name="Thakur S."/>
            <person name="Almeida R.N.D."/>
            <person name="Weir B.S."/>
            <person name="Guttman D.S."/>
        </authorList>
    </citation>
    <scope>NUCLEOTIDE SEQUENCE [LARGE SCALE GENOMIC DNA]</scope>
    <source>
        <strain evidence="24 25">ICMP 4092</strain>
    </source>
</reference>
<dbReference type="Pfam" id="PF00497">
    <property type="entry name" value="SBP_bac_3"/>
    <property type="match status" value="2"/>
</dbReference>
<dbReference type="FunFam" id="3.30.565.10:FF:000010">
    <property type="entry name" value="Sensor histidine kinase RcsC"/>
    <property type="match status" value="1"/>
</dbReference>
<evidence type="ECO:0000256" key="19">
    <source>
        <dbReference type="SAM" id="SignalP"/>
    </source>
</evidence>
<keyword evidence="5" id="KW-0997">Cell inner membrane</keyword>
<dbReference type="PANTHER" id="PTHR43047:SF72">
    <property type="entry name" value="OSMOSENSING HISTIDINE PROTEIN KINASE SLN1"/>
    <property type="match status" value="1"/>
</dbReference>
<keyword evidence="15 18" id="KW-0472">Membrane</keyword>
<evidence type="ECO:0000256" key="6">
    <source>
        <dbReference type="ARBA" id="ARBA00022553"/>
    </source>
</evidence>
<evidence type="ECO:0000256" key="16">
    <source>
        <dbReference type="PROSITE-ProRule" id="PRU00110"/>
    </source>
</evidence>
<evidence type="ECO:0000259" key="20">
    <source>
        <dbReference type="PROSITE" id="PS50109"/>
    </source>
</evidence>
<dbReference type="InterPro" id="IPR036641">
    <property type="entry name" value="HPT_dom_sf"/>
</dbReference>
<evidence type="ECO:0000313" key="24">
    <source>
        <dbReference type="EMBL" id="RMO85748.1"/>
    </source>
</evidence>
<feature type="signal peptide" evidence="19">
    <location>
        <begin position="1"/>
        <end position="28"/>
    </location>
</feature>
<evidence type="ECO:0000259" key="21">
    <source>
        <dbReference type="PROSITE" id="PS50110"/>
    </source>
</evidence>
<dbReference type="SUPFAM" id="SSF47226">
    <property type="entry name" value="Histidine-containing phosphotransfer domain, HPT domain"/>
    <property type="match status" value="1"/>
</dbReference>
<dbReference type="InterPro" id="IPR005467">
    <property type="entry name" value="His_kinase_dom"/>
</dbReference>
<dbReference type="Pfam" id="PF01627">
    <property type="entry name" value="Hpt"/>
    <property type="match status" value="1"/>
</dbReference>
<feature type="modified residue" description="Phosphohistidine" evidence="16">
    <location>
        <position position="1150"/>
    </location>
</feature>
<dbReference type="InterPro" id="IPR004358">
    <property type="entry name" value="Sig_transdc_His_kin-like_C"/>
</dbReference>
<comment type="catalytic activity">
    <reaction evidence="1">
        <text>ATP + protein L-histidine = ADP + protein N-phospho-L-histidine.</text>
        <dbReference type="EC" id="2.7.13.3"/>
    </reaction>
</comment>
<dbReference type="InterPro" id="IPR000014">
    <property type="entry name" value="PAS"/>
</dbReference>
<evidence type="ECO:0000256" key="12">
    <source>
        <dbReference type="ARBA" id="ARBA00022840"/>
    </source>
</evidence>
<dbReference type="GO" id="GO:0009927">
    <property type="term" value="F:histidine phosphotransfer kinase activity"/>
    <property type="evidence" value="ECO:0007669"/>
    <property type="project" value="TreeGrafter"/>
</dbReference>